<dbReference type="Gene3D" id="3.10.180.10">
    <property type="entry name" value="2,3-Dihydroxybiphenyl 1,2-Dioxygenase, domain 1"/>
    <property type="match status" value="1"/>
</dbReference>
<dbReference type="InterPro" id="IPR003675">
    <property type="entry name" value="Rce1/LyrA-like_dom"/>
</dbReference>
<dbReference type="CDD" id="cd06587">
    <property type="entry name" value="VOC"/>
    <property type="match status" value="1"/>
</dbReference>
<keyword evidence="1" id="KW-0472">Membrane</keyword>
<dbReference type="PROSITE" id="PS51819">
    <property type="entry name" value="VOC"/>
    <property type="match status" value="1"/>
</dbReference>
<name>A0ABQ3VF11_9CHLR</name>
<dbReference type="RefSeq" id="WP_201362176.1">
    <property type="nucleotide sequence ID" value="NZ_BNJJ01000006.1"/>
</dbReference>
<gene>
    <name evidence="3" type="ORF">KSZ_25710</name>
</gene>
<dbReference type="InterPro" id="IPR037523">
    <property type="entry name" value="VOC_core"/>
</dbReference>
<sequence length="371" mass="41137">MVNMGMGELVEIILPVHDMNQQVAFYHEMLGLHVYEPEGVQDYRDFYDVKLYTGTCMLVLHATRGEENTSEKAPKLVFRVPDLRRSRALLLEQHIEVSEIRSPEIGQLICDGKDPEGNIFSLESNDESAQTPISITSQPGRAPTYVSINSHRGRSITLLRDNKILIAAEVLAIILLNIASTSFNLVSFMTIFLVIMALLWLRGSSWSQMGLRTPRHWRSTILYGLIGGLVLFALSTLVVGPIISSIIHVAPDTQIFNSVKGNPPELFTTLISIWSTVAFGEELIYRGYLFNRIADLFEGSSGGWTIALFGQAIIFGSAHAYQGLAGVLLTGSYGFLSGLLYLLYKRNLWPCVIAHGLVDTISIILTFLGWG</sequence>
<protein>
    <recommendedName>
        <fullName evidence="2">VOC domain-containing protein</fullName>
    </recommendedName>
</protein>
<feature type="domain" description="VOC" evidence="2">
    <location>
        <begin position="5"/>
        <end position="125"/>
    </location>
</feature>
<keyword evidence="4" id="KW-1185">Reference proteome</keyword>
<proteinExistence type="predicted"/>
<keyword evidence="1" id="KW-1133">Transmembrane helix</keyword>
<feature type="transmembrane region" description="Helical" evidence="1">
    <location>
        <begin position="351"/>
        <end position="370"/>
    </location>
</feature>
<feature type="transmembrane region" description="Helical" evidence="1">
    <location>
        <begin position="266"/>
        <end position="284"/>
    </location>
</feature>
<evidence type="ECO:0000256" key="1">
    <source>
        <dbReference type="SAM" id="Phobius"/>
    </source>
</evidence>
<evidence type="ECO:0000259" key="2">
    <source>
        <dbReference type="PROSITE" id="PS51819"/>
    </source>
</evidence>
<evidence type="ECO:0000313" key="3">
    <source>
        <dbReference type="EMBL" id="GHO84565.1"/>
    </source>
</evidence>
<dbReference type="Proteomes" id="UP000635565">
    <property type="component" value="Unassembled WGS sequence"/>
</dbReference>
<dbReference type="Pfam" id="PF02517">
    <property type="entry name" value="Rce1-like"/>
    <property type="match status" value="1"/>
</dbReference>
<feature type="transmembrane region" description="Helical" evidence="1">
    <location>
        <begin position="324"/>
        <end position="344"/>
    </location>
</feature>
<organism evidence="3 4">
    <name type="scientific">Dictyobacter formicarum</name>
    <dbReference type="NCBI Taxonomy" id="2778368"/>
    <lineage>
        <taxon>Bacteria</taxon>
        <taxon>Bacillati</taxon>
        <taxon>Chloroflexota</taxon>
        <taxon>Ktedonobacteria</taxon>
        <taxon>Ktedonobacterales</taxon>
        <taxon>Dictyobacteraceae</taxon>
        <taxon>Dictyobacter</taxon>
    </lineage>
</organism>
<dbReference type="EMBL" id="BNJJ01000006">
    <property type="protein sequence ID" value="GHO84565.1"/>
    <property type="molecule type" value="Genomic_DNA"/>
</dbReference>
<reference evidence="3 4" key="1">
    <citation type="journal article" date="2021" name="Int. J. Syst. Evol. Microbiol.">
        <title>Reticulibacter mediterranei gen. nov., sp. nov., within the new family Reticulibacteraceae fam. nov., and Ktedonospora formicarum gen. nov., sp. nov., Ktedonobacter robiniae sp. nov., Dictyobacter formicarum sp. nov. and Dictyobacter arantiisoli sp. nov., belonging to the class Ktedonobacteria.</title>
        <authorList>
            <person name="Yabe S."/>
            <person name="Zheng Y."/>
            <person name="Wang C.M."/>
            <person name="Sakai Y."/>
            <person name="Abe K."/>
            <person name="Yokota A."/>
            <person name="Donadio S."/>
            <person name="Cavaletti L."/>
            <person name="Monciardini P."/>
        </authorList>
    </citation>
    <scope>NUCLEOTIDE SEQUENCE [LARGE SCALE GENOMIC DNA]</scope>
    <source>
        <strain evidence="3 4">SOSP1-9</strain>
    </source>
</reference>
<feature type="transmembrane region" description="Helical" evidence="1">
    <location>
        <begin position="221"/>
        <end position="246"/>
    </location>
</feature>
<feature type="transmembrane region" description="Helical" evidence="1">
    <location>
        <begin position="185"/>
        <end position="201"/>
    </location>
</feature>
<dbReference type="InterPro" id="IPR029068">
    <property type="entry name" value="Glyas_Bleomycin-R_OHBP_Dase"/>
</dbReference>
<accession>A0ABQ3VF11</accession>
<evidence type="ECO:0000313" key="4">
    <source>
        <dbReference type="Proteomes" id="UP000635565"/>
    </source>
</evidence>
<comment type="caution">
    <text evidence="3">The sequence shown here is derived from an EMBL/GenBank/DDBJ whole genome shotgun (WGS) entry which is preliminary data.</text>
</comment>
<feature type="transmembrane region" description="Helical" evidence="1">
    <location>
        <begin position="296"/>
        <end position="318"/>
    </location>
</feature>
<keyword evidence="1" id="KW-0812">Transmembrane</keyword>
<dbReference type="SUPFAM" id="SSF54593">
    <property type="entry name" value="Glyoxalase/Bleomycin resistance protein/Dihydroxybiphenyl dioxygenase"/>
    <property type="match status" value="1"/>
</dbReference>